<organism evidence="1 2">
    <name type="scientific">Trichogramma brassicae</name>
    <dbReference type="NCBI Taxonomy" id="86971"/>
    <lineage>
        <taxon>Eukaryota</taxon>
        <taxon>Metazoa</taxon>
        <taxon>Ecdysozoa</taxon>
        <taxon>Arthropoda</taxon>
        <taxon>Hexapoda</taxon>
        <taxon>Insecta</taxon>
        <taxon>Pterygota</taxon>
        <taxon>Neoptera</taxon>
        <taxon>Endopterygota</taxon>
        <taxon>Hymenoptera</taxon>
        <taxon>Apocrita</taxon>
        <taxon>Proctotrupomorpha</taxon>
        <taxon>Chalcidoidea</taxon>
        <taxon>Trichogrammatidae</taxon>
        <taxon>Trichogramma</taxon>
    </lineage>
</organism>
<dbReference type="AlphaFoldDB" id="A0A6H5IT04"/>
<sequence length="63" mass="7131">MTSVTPIVKKIFLNTTVPEITDNFFDDGHRREHRQFFRLGSAPRSPTIFTVTAIAGNTDNFFG</sequence>
<evidence type="ECO:0000313" key="2">
    <source>
        <dbReference type="Proteomes" id="UP000479190"/>
    </source>
</evidence>
<accession>A0A6H5IT04</accession>
<proteinExistence type="predicted"/>
<reference evidence="1 2" key="1">
    <citation type="submission" date="2020-02" db="EMBL/GenBank/DDBJ databases">
        <authorList>
            <person name="Ferguson B K."/>
        </authorList>
    </citation>
    <scope>NUCLEOTIDE SEQUENCE [LARGE SCALE GENOMIC DNA]</scope>
</reference>
<keyword evidence="2" id="KW-1185">Reference proteome</keyword>
<gene>
    <name evidence="1" type="ORF">TBRA_LOCUS10538</name>
</gene>
<dbReference type="EMBL" id="CADCXV010000924">
    <property type="protein sequence ID" value="CAB0038768.1"/>
    <property type="molecule type" value="Genomic_DNA"/>
</dbReference>
<evidence type="ECO:0000313" key="1">
    <source>
        <dbReference type="EMBL" id="CAB0038768.1"/>
    </source>
</evidence>
<protein>
    <submittedName>
        <fullName evidence="1">Uncharacterized protein</fullName>
    </submittedName>
</protein>
<dbReference type="Proteomes" id="UP000479190">
    <property type="component" value="Unassembled WGS sequence"/>
</dbReference>
<name>A0A6H5IT04_9HYME</name>